<dbReference type="InterPro" id="IPR013324">
    <property type="entry name" value="RNA_pol_sigma_r3/r4-like"/>
</dbReference>
<protein>
    <submittedName>
        <fullName evidence="2">Uncharacterized protein</fullName>
    </submittedName>
</protein>
<evidence type="ECO:0000313" key="2">
    <source>
        <dbReference type="EMBL" id="DAF90789.1"/>
    </source>
</evidence>
<accession>A0A8S5U8K6</accession>
<dbReference type="EMBL" id="BK016037">
    <property type="protein sequence ID" value="DAF90789.1"/>
    <property type="molecule type" value="Genomic_DNA"/>
</dbReference>
<organism evidence="2">
    <name type="scientific">Myoviridae sp. ctp7F23</name>
    <dbReference type="NCBI Taxonomy" id="2825174"/>
    <lineage>
        <taxon>Viruses</taxon>
        <taxon>Duplodnaviria</taxon>
        <taxon>Heunggongvirae</taxon>
        <taxon>Uroviricota</taxon>
        <taxon>Caudoviricetes</taxon>
    </lineage>
</organism>
<sequence length="174" mass="20581">MDRDEKEDREILKFVLEQIYRAKRRKGQLDRRLENLKRDMQSAPGSQGRGRRTSGDHGDGTANLVVKKSSIEERIERQKDNVSISIEKTMDLLELLPETSLEREIMELRHLDMKDWKDIADSIYMSRSQCNKRYNAGLDYLLQQEGVQVLVDENRAVYQKHLAQKMARKKFWKK</sequence>
<evidence type="ECO:0000256" key="1">
    <source>
        <dbReference type="SAM" id="MobiDB-lite"/>
    </source>
</evidence>
<feature type="compositionally biased region" description="Basic and acidic residues" evidence="1">
    <location>
        <begin position="31"/>
        <end position="40"/>
    </location>
</feature>
<name>A0A8S5U8K6_9CAUD</name>
<reference evidence="2" key="1">
    <citation type="journal article" date="2021" name="Proc. Natl. Acad. Sci. U.S.A.">
        <title>A Catalog of Tens of Thousands of Viruses from Human Metagenomes Reveals Hidden Associations with Chronic Diseases.</title>
        <authorList>
            <person name="Tisza M.J."/>
            <person name="Buck C.B."/>
        </authorList>
    </citation>
    <scope>NUCLEOTIDE SEQUENCE</scope>
    <source>
        <strain evidence="2">Ctp7F23</strain>
    </source>
</reference>
<proteinExistence type="predicted"/>
<feature type="region of interest" description="Disordered" evidence="1">
    <location>
        <begin position="31"/>
        <end position="62"/>
    </location>
</feature>
<dbReference type="SUPFAM" id="SSF88659">
    <property type="entry name" value="Sigma3 and sigma4 domains of RNA polymerase sigma factors"/>
    <property type="match status" value="1"/>
</dbReference>